<evidence type="ECO:0000313" key="9">
    <source>
        <dbReference type="Proteomes" id="UP001583177"/>
    </source>
</evidence>
<keyword evidence="9" id="KW-1185">Reference proteome</keyword>
<evidence type="ECO:0008006" key="10">
    <source>
        <dbReference type="Google" id="ProtNLM"/>
    </source>
</evidence>
<feature type="domain" description="Nucleoporin POM152 immunoglobulin-like" evidence="3">
    <location>
        <begin position="874"/>
        <end position="978"/>
    </location>
</feature>
<evidence type="ECO:0000259" key="4">
    <source>
        <dbReference type="Pfam" id="PF24097"/>
    </source>
</evidence>
<evidence type="ECO:0000259" key="5">
    <source>
        <dbReference type="Pfam" id="PF24312"/>
    </source>
</evidence>
<dbReference type="InterPro" id="IPR056541">
    <property type="entry name" value="Ig-like_POM152"/>
</dbReference>
<feature type="transmembrane region" description="Helical" evidence="2">
    <location>
        <begin position="136"/>
        <end position="166"/>
    </location>
</feature>
<sequence length="1271" mass="140501">MNATPDRVAGAFPATPATNVRGRNLPTPDGTPDRAPPNRGPPANPLPQAPENQPQQQSGSNPVIPLTILDAPTQRFYAFGFYIALLAWKLYQWVGLMEDGSNSVWLFLKWNVIDLVFIMGLPELRIPWLELTQPACLVLFFAHAIFNFVLMFNITAGFTAALLAFLKVFYDRELAISEHYVQPAHVLHNASVILGKQIINILPEGSATLNPDGEAFCLGDAQPTITLPMHFNETIPVEVEIIRIDLETNAQETLKLGKDQIRSITKMAKRQADNPEEADVKFDYPVKKPGVYRLGRVLDEYKLEVQRLTGNTFVVPCPKARVLPSASSDRCLGDLSDLSLQVEGTPPLKIVYSQMINGKDHSFHFQSLQPEGFSSPLMGSSRSAALVLPDDESYVTWARAQIVTVGLNESMNSGGEWQYSVDEVQDAFGNIVKYASPAEDPEMRPKPKHLVQQFSVKDRPTVSLFDCNMRHPLKVAKGKSTSLPVKYEIAGKKENSKHTLTWLFSPIDTLTKNGDHGEAATTGTFNAKKAADVPNVSAPGLYTLKSVSAGVCEGEVQEPSSCLLLNPLEPSLVLRSSDIPDKCAGNSIGVSVDFDFVGTPPFTVNYKAIHNGAPEKRSFRATSMRHQEEFIPTVAGTHKYVFETISDRVYGSQPLSGPGMTLQTTVKPVASASIRKPSDVVNACLEEEVQVDVVLQGEAPFTLEWELVHDGRRRQHKISDIQDKHLKIQTPPLTQGGEYSVALIAITDTSGCRAFLQDDMKIAVRRQRPRGAFGQLEGKFRTKTLEEAKVQLPVRLSGEGPWDVYFKNLDDGNTAQINKRKLKSGNDFLTVDRRGVYEIVDVSDNKCPGIVDPRAAQFEVDWLPRPELGLVLTPSISLDREYVYSKNEVCEGDIDGFEIALKGSPPFHVEYEVKHKPDGGAASSPHKKTVDAALGKASLQMDTSKSGLYAYQFTGVQDSVYVDNKKLNAVTLHQTVNPRPSASFTKPGQTYKTCMADQDIEDTIPIELKGTAPFSLEIEIKHQSGAGLETYRIPSIPTNKFDIKIPRQYLKLGGQSVRIRQVGDAHGCRQTYDTSGPSVQVQLFDAPTIYELEGRQDYCVGERIGYTLSGTPPFEVWYTFDGSQRKAKSPTTSFRRLAEYAGTFAVTSISDRASECNSNVNITKVIHPMPSVKISKGKTSRASIHEGGEVNILFEFTGSPPFEFVYTRSTNAKKGQRSQVLETRADMSYEYSKVVKASQEGTYEVISIRDQHCSFQTAQVHAEMSDKLLQY</sequence>
<feature type="compositionally biased region" description="Pro residues" evidence="1">
    <location>
        <begin position="34"/>
        <end position="48"/>
    </location>
</feature>
<keyword evidence="2" id="KW-0812">Transmembrane</keyword>
<dbReference type="InterPro" id="IPR056542">
    <property type="entry name" value="Ig-like_POM152_1st"/>
</dbReference>
<evidence type="ECO:0000256" key="2">
    <source>
        <dbReference type="SAM" id="Phobius"/>
    </source>
</evidence>
<evidence type="ECO:0000256" key="1">
    <source>
        <dbReference type="SAM" id="MobiDB-lite"/>
    </source>
</evidence>
<dbReference type="PANTHER" id="PTHR28206">
    <property type="entry name" value="NUCLEOPORIN POM152"/>
    <property type="match status" value="1"/>
</dbReference>
<keyword evidence="2" id="KW-1133">Transmembrane helix</keyword>
<organism evidence="8 9">
    <name type="scientific">Diaporthe australafricana</name>
    <dbReference type="NCBI Taxonomy" id="127596"/>
    <lineage>
        <taxon>Eukaryota</taxon>
        <taxon>Fungi</taxon>
        <taxon>Dikarya</taxon>
        <taxon>Ascomycota</taxon>
        <taxon>Pezizomycotina</taxon>
        <taxon>Sordariomycetes</taxon>
        <taxon>Sordariomycetidae</taxon>
        <taxon>Diaporthales</taxon>
        <taxon>Diaporthaceae</taxon>
        <taxon>Diaporthe</taxon>
    </lineage>
</organism>
<dbReference type="Pfam" id="PF23664">
    <property type="entry name" value="Ig_Pom152"/>
    <property type="match status" value="2"/>
</dbReference>
<reference evidence="8 9" key="1">
    <citation type="journal article" date="2024" name="IMA Fungus">
        <title>IMA Genome - F19 : A genome assembly and annotation guide to empower mycologists, including annotated draft genome sequences of Ceratocystis pirilliformis, Diaporthe australafricana, Fusarium ophioides, Paecilomyces lecythidis, and Sporothrix stenoceras.</title>
        <authorList>
            <person name="Aylward J."/>
            <person name="Wilson A.M."/>
            <person name="Visagie C.M."/>
            <person name="Spraker J."/>
            <person name="Barnes I."/>
            <person name="Buitendag C."/>
            <person name="Ceriani C."/>
            <person name="Del Mar Angel L."/>
            <person name="du Plessis D."/>
            <person name="Fuchs T."/>
            <person name="Gasser K."/>
            <person name="Kramer D."/>
            <person name="Li W."/>
            <person name="Munsamy K."/>
            <person name="Piso A."/>
            <person name="Price J.L."/>
            <person name="Sonnekus B."/>
            <person name="Thomas C."/>
            <person name="van der Nest A."/>
            <person name="van Dijk A."/>
            <person name="van Heerden A."/>
            <person name="van Vuuren N."/>
            <person name="Yilmaz N."/>
            <person name="Duong T.A."/>
            <person name="van der Merwe N.A."/>
            <person name="Wingfield M.J."/>
            <person name="Wingfield B.D."/>
        </authorList>
    </citation>
    <scope>NUCLEOTIDE SEQUENCE [LARGE SCALE GENOMIC DNA]</scope>
    <source>
        <strain evidence="8 9">CMW 18300</strain>
    </source>
</reference>
<gene>
    <name evidence="8" type="ORF">Daus18300_011703</name>
</gene>
<feature type="domain" description="Nucleoporin POM152 Ig-like" evidence="5">
    <location>
        <begin position="459"/>
        <end position="562"/>
    </location>
</feature>
<dbReference type="EMBL" id="JAWRVE010000146">
    <property type="protein sequence ID" value="KAL1853667.1"/>
    <property type="molecule type" value="Genomic_DNA"/>
</dbReference>
<dbReference type="InterPro" id="IPR056543">
    <property type="entry name" value="Ig-like_POM152_9th"/>
</dbReference>
<dbReference type="InterPro" id="IPR056540">
    <property type="entry name" value="TMD_POM152"/>
</dbReference>
<feature type="domain" description="Nucleoporin POM152 Ig-like" evidence="5">
    <location>
        <begin position="768"/>
        <end position="855"/>
    </location>
</feature>
<dbReference type="PANTHER" id="PTHR28206:SF1">
    <property type="entry name" value="NUCLEOPORIN POM152"/>
    <property type="match status" value="1"/>
</dbReference>
<feature type="compositionally biased region" description="Polar residues" evidence="1">
    <location>
        <begin position="50"/>
        <end position="61"/>
    </location>
</feature>
<feature type="domain" description="Nucleoporin POM152 Ig-like" evidence="5">
    <location>
        <begin position="1170"/>
        <end position="1256"/>
    </location>
</feature>
<dbReference type="Proteomes" id="UP001583177">
    <property type="component" value="Unassembled WGS sequence"/>
</dbReference>
<evidence type="ECO:0000313" key="8">
    <source>
        <dbReference type="EMBL" id="KAL1853667.1"/>
    </source>
</evidence>
<dbReference type="InterPro" id="IPR056544">
    <property type="entry name" value="Ig_POM152"/>
</dbReference>
<dbReference type="Pfam" id="PF24519">
    <property type="entry name" value="Ig-like_Pom152_1"/>
    <property type="match status" value="1"/>
</dbReference>
<dbReference type="Pfam" id="PF24097">
    <property type="entry name" value="TMD_POM152"/>
    <property type="match status" value="1"/>
</dbReference>
<dbReference type="Pfam" id="PF24527">
    <property type="entry name" value="Ig-like_Pom152_9"/>
    <property type="match status" value="1"/>
</dbReference>
<accession>A0ABR3W5P5</accession>
<feature type="transmembrane region" description="Helical" evidence="2">
    <location>
        <begin position="76"/>
        <end position="94"/>
    </location>
</feature>
<feature type="region of interest" description="Disordered" evidence="1">
    <location>
        <begin position="1"/>
        <end position="63"/>
    </location>
</feature>
<feature type="transmembrane region" description="Helical" evidence="2">
    <location>
        <begin position="106"/>
        <end position="124"/>
    </location>
</feature>
<protein>
    <recommendedName>
        <fullName evidence="10">Nucleoporin Pom152</fullName>
    </recommendedName>
</protein>
<name>A0ABR3W5P5_9PEZI</name>
<feature type="domain" description="Nucleoporin POM152 N-terminal transmembrane" evidence="4">
    <location>
        <begin position="70"/>
        <end position="155"/>
    </location>
</feature>
<feature type="domain" description="Nucleoporin POM152 immunoglobulin-like" evidence="3">
    <location>
        <begin position="566"/>
        <end position="668"/>
    </location>
</feature>
<feature type="domain" description="Nucleoporin POM152 first Ig-like" evidence="6">
    <location>
        <begin position="206"/>
        <end position="314"/>
    </location>
</feature>
<dbReference type="Pfam" id="PF24312">
    <property type="entry name" value="Ig-like_POM152"/>
    <property type="match status" value="3"/>
</dbReference>
<keyword evidence="2" id="KW-0472">Membrane</keyword>
<dbReference type="InterPro" id="IPR037701">
    <property type="entry name" value="Pom152"/>
</dbReference>
<evidence type="ECO:0000259" key="3">
    <source>
        <dbReference type="Pfam" id="PF23664"/>
    </source>
</evidence>
<comment type="caution">
    <text evidence="8">The sequence shown here is derived from an EMBL/GenBank/DDBJ whole genome shotgun (WGS) entry which is preliminary data.</text>
</comment>
<proteinExistence type="predicted"/>
<evidence type="ECO:0000259" key="7">
    <source>
        <dbReference type="Pfam" id="PF24527"/>
    </source>
</evidence>
<feature type="domain" description="Nucleoporin POM152 ninth Ig-like" evidence="7">
    <location>
        <begin position="1087"/>
        <end position="1165"/>
    </location>
</feature>
<evidence type="ECO:0000259" key="6">
    <source>
        <dbReference type="Pfam" id="PF24519"/>
    </source>
</evidence>